<keyword evidence="6" id="KW-0819">tRNA processing</keyword>
<dbReference type="InterPro" id="IPR050156">
    <property type="entry name" value="TC-AMP_synthase_SUA5"/>
</dbReference>
<comment type="similarity">
    <text evidence="2">Belongs to the SUA5 family.</text>
</comment>
<dbReference type="GO" id="GO:0005737">
    <property type="term" value="C:cytoplasm"/>
    <property type="evidence" value="ECO:0007669"/>
    <property type="project" value="UniProtKB-SubCell"/>
</dbReference>
<comment type="caution">
    <text evidence="13">The sequence shown here is derived from an EMBL/GenBank/DDBJ whole genome shotgun (WGS) entry which is preliminary data.</text>
</comment>
<dbReference type="GO" id="GO:0008033">
    <property type="term" value="P:tRNA processing"/>
    <property type="evidence" value="ECO:0007669"/>
    <property type="project" value="UniProtKB-KW"/>
</dbReference>
<dbReference type="GO" id="GO:0003725">
    <property type="term" value="F:double-stranded RNA binding"/>
    <property type="evidence" value="ECO:0007669"/>
    <property type="project" value="InterPro"/>
</dbReference>
<organism evidence="13 14">
    <name type="scientific">Candidatus Portnoybacteria bacterium CG10_big_fil_rev_8_21_14_0_10_43_39</name>
    <dbReference type="NCBI Taxonomy" id="1974815"/>
    <lineage>
        <taxon>Bacteria</taxon>
        <taxon>Candidatus Portnoyibacteriota</taxon>
    </lineage>
</organism>
<evidence type="ECO:0000256" key="7">
    <source>
        <dbReference type="ARBA" id="ARBA00022695"/>
    </source>
</evidence>
<evidence type="ECO:0000256" key="4">
    <source>
        <dbReference type="ARBA" id="ARBA00022490"/>
    </source>
</evidence>
<dbReference type="EC" id="2.7.7.87" evidence="3"/>
<dbReference type="PANTHER" id="PTHR17490:SF16">
    <property type="entry name" value="THREONYLCARBAMOYL-AMP SYNTHASE"/>
    <property type="match status" value="1"/>
</dbReference>
<evidence type="ECO:0000256" key="11">
    <source>
        <dbReference type="ARBA" id="ARBA00048366"/>
    </source>
</evidence>
<evidence type="ECO:0000256" key="5">
    <source>
        <dbReference type="ARBA" id="ARBA00022679"/>
    </source>
</evidence>
<dbReference type="PANTHER" id="PTHR17490">
    <property type="entry name" value="SUA5"/>
    <property type="match status" value="1"/>
</dbReference>
<dbReference type="GO" id="GO:0005524">
    <property type="term" value="F:ATP binding"/>
    <property type="evidence" value="ECO:0007669"/>
    <property type="project" value="UniProtKB-KW"/>
</dbReference>
<keyword evidence="4" id="KW-0963">Cytoplasm</keyword>
<dbReference type="PROSITE" id="PS51163">
    <property type="entry name" value="YRDC"/>
    <property type="match status" value="1"/>
</dbReference>
<dbReference type="SUPFAM" id="SSF55821">
    <property type="entry name" value="YrdC/RibB"/>
    <property type="match status" value="1"/>
</dbReference>
<keyword evidence="9" id="KW-0067">ATP-binding</keyword>
<evidence type="ECO:0000256" key="2">
    <source>
        <dbReference type="ARBA" id="ARBA00007663"/>
    </source>
</evidence>
<accession>A0A2M8KHA7</accession>
<dbReference type="AlphaFoldDB" id="A0A2M8KHA7"/>
<dbReference type="InterPro" id="IPR006070">
    <property type="entry name" value="Sua5-like_dom"/>
</dbReference>
<evidence type="ECO:0000313" key="14">
    <source>
        <dbReference type="Proteomes" id="UP000231255"/>
    </source>
</evidence>
<evidence type="ECO:0000256" key="9">
    <source>
        <dbReference type="ARBA" id="ARBA00022840"/>
    </source>
</evidence>
<evidence type="ECO:0000256" key="10">
    <source>
        <dbReference type="ARBA" id="ARBA00029774"/>
    </source>
</evidence>
<dbReference type="GO" id="GO:0061710">
    <property type="term" value="F:L-threonylcarbamoyladenylate synthase"/>
    <property type="evidence" value="ECO:0007669"/>
    <property type="project" value="UniProtKB-EC"/>
</dbReference>
<comment type="catalytic activity">
    <reaction evidence="11">
        <text>L-threonine + hydrogencarbonate + ATP = L-threonylcarbamoyladenylate + diphosphate + H2O</text>
        <dbReference type="Rhea" id="RHEA:36407"/>
        <dbReference type="ChEBI" id="CHEBI:15377"/>
        <dbReference type="ChEBI" id="CHEBI:17544"/>
        <dbReference type="ChEBI" id="CHEBI:30616"/>
        <dbReference type="ChEBI" id="CHEBI:33019"/>
        <dbReference type="ChEBI" id="CHEBI:57926"/>
        <dbReference type="ChEBI" id="CHEBI:73682"/>
        <dbReference type="EC" id="2.7.7.87"/>
    </reaction>
</comment>
<dbReference type="GO" id="GO:0000049">
    <property type="term" value="F:tRNA binding"/>
    <property type="evidence" value="ECO:0007669"/>
    <property type="project" value="TreeGrafter"/>
</dbReference>
<evidence type="ECO:0000256" key="6">
    <source>
        <dbReference type="ARBA" id="ARBA00022694"/>
    </source>
</evidence>
<gene>
    <name evidence="13" type="ORF">COU84_01585</name>
</gene>
<feature type="domain" description="YrdC-like" evidence="12">
    <location>
        <begin position="14"/>
        <end position="199"/>
    </location>
</feature>
<evidence type="ECO:0000256" key="8">
    <source>
        <dbReference type="ARBA" id="ARBA00022741"/>
    </source>
</evidence>
<dbReference type="Gene3D" id="3.90.870.10">
    <property type="entry name" value="DHBP synthase"/>
    <property type="match status" value="1"/>
</dbReference>
<name>A0A2M8KHA7_9BACT</name>
<keyword evidence="8" id="KW-0547">Nucleotide-binding</keyword>
<dbReference type="NCBIfam" id="TIGR00057">
    <property type="entry name" value="L-threonylcarbamoyladenylate synthase"/>
    <property type="match status" value="1"/>
</dbReference>
<dbReference type="InterPro" id="IPR017945">
    <property type="entry name" value="DHBP_synth_RibB-like_a/b_dom"/>
</dbReference>
<comment type="subcellular location">
    <subcellularLocation>
        <location evidence="1">Cytoplasm</location>
    </subcellularLocation>
</comment>
<protein>
    <recommendedName>
        <fullName evidence="10">L-threonylcarbamoyladenylate synthase</fullName>
        <ecNumber evidence="3">2.7.7.87</ecNumber>
    </recommendedName>
    <alternativeName>
        <fullName evidence="10">L-threonylcarbamoyladenylate synthase</fullName>
    </alternativeName>
</protein>
<dbReference type="EMBL" id="PFDZ01000034">
    <property type="protein sequence ID" value="PJE59300.1"/>
    <property type="molecule type" value="Genomic_DNA"/>
</dbReference>
<dbReference type="GO" id="GO:0006450">
    <property type="term" value="P:regulation of translational fidelity"/>
    <property type="evidence" value="ECO:0007669"/>
    <property type="project" value="TreeGrafter"/>
</dbReference>
<evidence type="ECO:0000313" key="13">
    <source>
        <dbReference type="EMBL" id="PJE59300.1"/>
    </source>
</evidence>
<proteinExistence type="inferred from homology"/>
<evidence type="ECO:0000259" key="12">
    <source>
        <dbReference type="PROSITE" id="PS51163"/>
    </source>
</evidence>
<keyword evidence="5" id="KW-0808">Transferase</keyword>
<reference evidence="14" key="1">
    <citation type="submission" date="2017-09" db="EMBL/GenBank/DDBJ databases">
        <title>Depth-based differentiation of microbial function through sediment-hosted aquifers and enrichment of novel symbionts in the deep terrestrial subsurface.</title>
        <authorList>
            <person name="Probst A.J."/>
            <person name="Ladd B."/>
            <person name="Jarett J.K."/>
            <person name="Geller-Mcgrath D.E."/>
            <person name="Sieber C.M.K."/>
            <person name="Emerson J.B."/>
            <person name="Anantharaman K."/>
            <person name="Thomas B.C."/>
            <person name="Malmstrom R."/>
            <person name="Stieglmeier M."/>
            <person name="Klingl A."/>
            <person name="Woyke T."/>
            <person name="Ryan C.M."/>
            <person name="Banfield J.F."/>
        </authorList>
    </citation>
    <scope>NUCLEOTIDE SEQUENCE [LARGE SCALE GENOMIC DNA]</scope>
</reference>
<keyword evidence="7" id="KW-0548">Nucleotidyltransferase</keyword>
<sequence>MKPVIIKLNPNSIKLTAGKAAEILKLGGIVVHPTDTCYGIAANVFDQAAVEKTYAFKGRDYNKPLNIIVRDFEQMKKYGRWHPLIEEIIRQNPQKMFSFVLSREKAVPPRFNPDYKTIGIQVPKFDFSLSLLNLVDFPLIATSANLSGMKNNYSLASFLKQMKKAEVLPDLIIDGGRLPFRKPSAVVEIRDGKIIYLRK</sequence>
<dbReference type="Pfam" id="PF01300">
    <property type="entry name" value="Sua5_yciO_yrdC"/>
    <property type="match status" value="1"/>
</dbReference>
<evidence type="ECO:0000256" key="1">
    <source>
        <dbReference type="ARBA" id="ARBA00004496"/>
    </source>
</evidence>
<dbReference type="Proteomes" id="UP000231255">
    <property type="component" value="Unassembled WGS sequence"/>
</dbReference>
<evidence type="ECO:0000256" key="3">
    <source>
        <dbReference type="ARBA" id="ARBA00012584"/>
    </source>
</evidence>